<comment type="similarity">
    <text evidence="1">Belongs to the bleomycin resistance protein family.</text>
</comment>
<keyword evidence="6" id="KW-1185">Reference proteome</keyword>
<dbReference type="GO" id="GO:0046677">
    <property type="term" value="P:response to antibiotic"/>
    <property type="evidence" value="ECO:0007669"/>
    <property type="project" value="UniProtKB-KW"/>
</dbReference>
<dbReference type="Pfam" id="PF19581">
    <property type="entry name" value="Glyoxalase_7"/>
    <property type="match status" value="1"/>
</dbReference>
<protein>
    <recommendedName>
        <fullName evidence="2">Bleomycin resistance protein</fullName>
    </recommendedName>
</protein>
<evidence type="ECO:0000256" key="1">
    <source>
        <dbReference type="ARBA" id="ARBA00011051"/>
    </source>
</evidence>
<evidence type="ECO:0000313" key="6">
    <source>
        <dbReference type="Proteomes" id="UP000238176"/>
    </source>
</evidence>
<gene>
    <name evidence="5" type="ORF">B0I28_107172</name>
</gene>
<keyword evidence="3" id="KW-0046">Antibiotic resistance</keyword>
<comment type="caution">
    <text evidence="5">The sequence shown here is derived from an EMBL/GenBank/DDBJ whole genome shotgun (WGS) entry which is preliminary data.</text>
</comment>
<name>A0A2T0UHG3_9ACTN</name>
<evidence type="ECO:0000256" key="3">
    <source>
        <dbReference type="ARBA" id="ARBA00023251"/>
    </source>
</evidence>
<dbReference type="AlphaFoldDB" id="A0A2T0UHG3"/>
<reference evidence="5 6" key="1">
    <citation type="submission" date="2018-03" db="EMBL/GenBank/DDBJ databases">
        <title>Genomic Encyclopedia of Type Strains, Phase III (KMG-III): the genomes of soil and plant-associated and newly described type strains.</title>
        <authorList>
            <person name="Whitman W."/>
        </authorList>
    </citation>
    <scope>NUCLEOTIDE SEQUENCE [LARGE SCALE GENOMIC DNA]</scope>
    <source>
        <strain evidence="5 6">CGMCC 4.7067</strain>
    </source>
</reference>
<dbReference type="Proteomes" id="UP000238176">
    <property type="component" value="Unassembled WGS sequence"/>
</dbReference>
<evidence type="ECO:0000313" key="5">
    <source>
        <dbReference type="EMBL" id="PRY57324.1"/>
    </source>
</evidence>
<dbReference type="Gene3D" id="3.10.180.10">
    <property type="entry name" value="2,3-Dihydroxybiphenyl 1,2-Dioxygenase, domain 1"/>
    <property type="match status" value="1"/>
</dbReference>
<dbReference type="EMBL" id="PVTJ01000007">
    <property type="protein sequence ID" value="PRY57324.1"/>
    <property type="molecule type" value="Genomic_DNA"/>
</dbReference>
<dbReference type="PROSITE" id="PS51819">
    <property type="entry name" value="VOC"/>
    <property type="match status" value="1"/>
</dbReference>
<accession>A0A2T0UHG3</accession>
<organism evidence="5 6">
    <name type="scientific">Glycomyces artemisiae</name>
    <dbReference type="NCBI Taxonomy" id="1076443"/>
    <lineage>
        <taxon>Bacteria</taxon>
        <taxon>Bacillati</taxon>
        <taxon>Actinomycetota</taxon>
        <taxon>Actinomycetes</taxon>
        <taxon>Glycomycetales</taxon>
        <taxon>Glycomycetaceae</taxon>
        <taxon>Glycomyces</taxon>
    </lineage>
</organism>
<dbReference type="InterPro" id="IPR000335">
    <property type="entry name" value="Bleomycin-R"/>
</dbReference>
<proteinExistence type="inferred from homology"/>
<evidence type="ECO:0000256" key="2">
    <source>
        <dbReference type="ARBA" id="ARBA00021572"/>
    </source>
</evidence>
<dbReference type="InterPro" id="IPR029068">
    <property type="entry name" value="Glyas_Bleomycin-R_OHBP_Dase"/>
</dbReference>
<dbReference type="OrthoDB" id="6624781at2"/>
<dbReference type="InterPro" id="IPR037523">
    <property type="entry name" value="VOC_core"/>
</dbReference>
<dbReference type="CDD" id="cd08349">
    <property type="entry name" value="BLMA_like"/>
    <property type="match status" value="1"/>
</dbReference>
<dbReference type="RefSeq" id="WP_106365321.1">
    <property type="nucleotide sequence ID" value="NZ_PVTJ01000007.1"/>
</dbReference>
<evidence type="ECO:0000259" key="4">
    <source>
        <dbReference type="PROSITE" id="PS51819"/>
    </source>
</evidence>
<dbReference type="SUPFAM" id="SSF54593">
    <property type="entry name" value="Glyoxalase/Bleomycin resistance protein/Dihydroxybiphenyl dioxygenase"/>
    <property type="match status" value="1"/>
</dbReference>
<feature type="domain" description="VOC" evidence="4">
    <location>
        <begin position="65"/>
        <end position="180"/>
    </location>
</feature>
<sequence length="181" mass="20455">MRDFRDAKAMAKALRAELARLGLADVTHSQSLEIVAAQFGFGNWNILAAELSAVEHQNTDGIALQAPTPVLRIFSVEKAREFYLDYLGFTLAWEHRFEDGLPLYMQIERGRTVFHLSEHHGDGSPGTVVFVPMTGLDAFHRELSAKDYPNLNPGIETEPWNARSMTVTDPFSNTLRFNEYR</sequence>